<dbReference type="AlphaFoldDB" id="A0AAF0YKQ9"/>
<dbReference type="Gene3D" id="3.90.640.20">
    <property type="entry name" value="Heat-shock cognate protein, ATPase"/>
    <property type="match status" value="1"/>
</dbReference>
<gene>
    <name evidence="3" type="ORF">CJ229_008700</name>
</gene>
<evidence type="ECO:0000313" key="4">
    <source>
        <dbReference type="Proteomes" id="UP000243626"/>
    </source>
</evidence>
<name>A0AAF0YKQ9_9STAP</name>
<dbReference type="RefSeq" id="WP_102167231.1">
    <property type="nucleotide sequence ID" value="NZ_CP136964.1"/>
</dbReference>
<protein>
    <submittedName>
        <fullName evidence="3">RsiV family protein</fullName>
    </submittedName>
</protein>
<dbReference type="InterPro" id="IPR037126">
    <property type="entry name" value="PdaC/RsiV-like_sf"/>
</dbReference>
<feature type="chain" id="PRO_5042187302" evidence="1">
    <location>
        <begin position="22"/>
        <end position="251"/>
    </location>
</feature>
<sequence length="251" mass="28679">MKRFGLFSLFMIFAFILVGCSATNEPIKLKHGVVYKEHSNNQDFDNMKFVANDYNVEIHYPHFGVERIDKKIEGARNKEFEDFIDIVKDDEHMDSSLKIVFNAHDVRGDIYMFNITRVVKLSKDTEYSIHGVLVVNTASGEAVISDNLFNIGQSSREALFKRLDQAIRDNPAYAPYYDAKKLEDRTMDISKTFSNVDFKGDVVQFHYDQNEIGSGAMGTPNVEIPFRDVIEFLEPTIKAVVEGELIPTNED</sequence>
<keyword evidence="4" id="KW-1185">Reference proteome</keyword>
<reference evidence="4" key="1">
    <citation type="submission" date="2017-09" db="EMBL/GenBank/DDBJ databases">
        <title>Bacterial strain isolated from the female urinary microbiota.</title>
        <authorList>
            <person name="Thomas-White K."/>
            <person name="Kumar N."/>
            <person name="Forster S."/>
            <person name="Putonti C."/>
            <person name="Lawley T."/>
            <person name="Wolfe A.J."/>
        </authorList>
    </citation>
    <scope>NUCLEOTIDE SEQUENCE [LARGE SCALE GENOMIC DNA]</scope>
    <source>
        <strain evidence="4">UMB0959</strain>
    </source>
</reference>
<dbReference type="Pfam" id="PF11738">
    <property type="entry name" value="DUF3298"/>
    <property type="match status" value="1"/>
</dbReference>
<feature type="domain" description="DUF3298" evidence="2">
    <location>
        <begin position="146"/>
        <end position="226"/>
    </location>
</feature>
<accession>A0AAF0YKQ9</accession>
<dbReference type="InterPro" id="IPR021729">
    <property type="entry name" value="DUF3298"/>
</dbReference>
<evidence type="ECO:0000259" key="2">
    <source>
        <dbReference type="Pfam" id="PF11738"/>
    </source>
</evidence>
<dbReference type="EMBL" id="CP136964">
    <property type="protein sequence ID" value="WOS96147.1"/>
    <property type="molecule type" value="Genomic_DNA"/>
</dbReference>
<dbReference type="KEGG" id="nmy:CJ229_008700"/>
<evidence type="ECO:0000313" key="3">
    <source>
        <dbReference type="EMBL" id="WOS96147.1"/>
    </source>
</evidence>
<dbReference type="PROSITE" id="PS51257">
    <property type="entry name" value="PROKAR_LIPOPROTEIN"/>
    <property type="match status" value="1"/>
</dbReference>
<organism evidence="3 4">
    <name type="scientific">Nosocomiicoccus massiliensis</name>
    <dbReference type="NCBI Taxonomy" id="1232430"/>
    <lineage>
        <taxon>Bacteria</taxon>
        <taxon>Bacillati</taxon>
        <taxon>Bacillota</taxon>
        <taxon>Bacilli</taxon>
        <taxon>Bacillales</taxon>
        <taxon>Staphylococcaceae</taxon>
        <taxon>Nosocomiicoccus</taxon>
    </lineage>
</organism>
<dbReference type="Proteomes" id="UP000243626">
    <property type="component" value="Chromosome"/>
</dbReference>
<proteinExistence type="predicted"/>
<keyword evidence="1" id="KW-0732">Signal</keyword>
<evidence type="ECO:0000256" key="1">
    <source>
        <dbReference type="SAM" id="SignalP"/>
    </source>
</evidence>
<feature type="signal peptide" evidence="1">
    <location>
        <begin position="1"/>
        <end position="21"/>
    </location>
</feature>